<keyword evidence="7" id="KW-0406">Ion transport</keyword>
<feature type="transmembrane region" description="Helical" evidence="10">
    <location>
        <begin position="294"/>
        <end position="317"/>
    </location>
</feature>
<accession>A0ABN1I2M5</accession>
<dbReference type="InterPro" id="IPR048279">
    <property type="entry name" value="MdtK-like"/>
</dbReference>
<feature type="transmembrane region" description="Helical" evidence="10">
    <location>
        <begin position="35"/>
        <end position="60"/>
    </location>
</feature>
<dbReference type="Pfam" id="PF01554">
    <property type="entry name" value="MatE"/>
    <property type="match status" value="2"/>
</dbReference>
<dbReference type="PANTHER" id="PTHR43298:SF2">
    <property type="entry name" value="FMN_FAD EXPORTER YEEO-RELATED"/>
    <property type="match status" value="1"/>
</dbReference>
<dbReference type="InterPro" id="IPR002528">
    <property type="entry name" value="MATE_fam"/>
</dbReference>
<sequence>MVAQLAQHAMSFVDTLMAARAGTEDLAAIALGSSLWLPLFLALAGILMATTPVVAHLVGANREAETRQPLQQGVWVAAALGLLGVILLRNADPVLQQLKLEPGLHDKTQDYLDAISWGFPAFLLYQVIRSYCEGFGKTHPVMRIAVLGVLCNIPLNYVLIFGKLGLPELGGVGCGYATALVMWVMLFTGGIYLLKSPHFKPLQLFRHWQSPQLQPLLQLLKLGTPIGFSLLIEASMFCVLALILAPHGEVAIAANQITISYTGMVFMIPLSIAMALTIRVGQLVGRGKPAEARFAAYTGILITLFIALFSCSLSLLLARQISGLYTTEAEILTLATTLISIAAIFQFSDALQVSAAGALRGYKDTSVPLLMVFIAYWLVGLPVGYVLGFTDWVSQPLIAAGLWYGLLIGLSVGAVLLTTRLLRISRHAINTADPDFSAQRL</sequence>
<evidence type="ECO:0000256" key="1">
    <source>
        <dbReference type="ARBA" id="ARBA00004429"/>
    </source>
</evidence>
<comment type="subcellular location">
    <subcellularLocation>
        <location evidence="1">Cell inner membrane</location>
        <topology evidence="1">Multi-pass membrane protein</topology>
    </subcellularLocation>
</comment>
<evidence type="ECO:0000256" key="7">
    <source>
        <dbReference type="ARBA" id="ARBA00023065"/>
    </source>
</evidence>
<feature type="transmembrane region" description="Helical" evidence="10">
    <location>
        <begin position="176"/>
        <end position="194"/>
    </location>
</feature>
<feature type="transmembrane region" description="Helical" evidence="10">
    <location>
        <begin position="257"/>
        <end position="282"/>
    </location>
</feature>
<feature type="transmembrane region" description="Helical" evidence="10">
    <location>
        <begin position="397"/>
        <end position="417"/>
    </location>
</feature>
<evidence type="ECO:0000256" key="5">
    <source>
        <dbReference type="ARBA" id="ARBA00022692"/>
    </source>
</evidence>
<dbReference type="InterPro" id="IPR050222">
    <property type="entry name" value="MATE_MdtK"/>
</dbReference>
<dbReference type="Proteomes" id="UP001499915">
    <property type="component" value="Unassembled WGS sequence"/>
</dbReference>
<gene>
    <name evidence="11" type="primary">pmpM</name>
    <name evidence="11" type="ORF">GCM10009104_06430</name>
</gene>
<evidence type="ECO:0000313" key="12">
    <source>
        <dbReference type="Proteomes" id="UP001499915"/>
    </source>
</evidence>
<keyword evidence="4" id="KW-1003">Cell membrane</keyword>
<feature type="transmembrane region" description="Helical" evidence="10">
    <location>
        <begin position="144"/>
        <end position="164"/>
    </location>
</feature>
<dbReference type="CDD" id="cd13131">
    <property type="entry name" value="MATE_NorM_like"/>
    <property type="match status" value="1"/>
</dbReference>
<keyword evidence="2" id="KW-0813">Transport</keyword>
<evidence type="ECO:0000256" key="4">
    <source>
        <dbReference type="ARBA" id="ARBA00022475"/>
    </source>
</evidence>
<reference evidence="11 12" key="1">
    <citation type="journal article" date="2019" name="Int. J. Syst. Evol. Microbiol.">
        <title>The Global Catalogue of Microorganisms (GCM) 10K type strain sequencing project: providing services to taxonomists for standard genome sequencing and annotation.</title>
        <authorList>
            <consortium name="The Broad Institute Genomics Platform"/>
            <consortium name="The Broad Institute Genome Sequencing Center for Infectious Disease"/>
            <person name="Wu L."/>
            <person name="Ma J."/>
        </authorList>
    </citation>
    <scope>NUCLEOTIDE SEQUENCE [LARGE SCALE GENOMIC DNA]</scope>
    <source>
        <strain evidence="11 12">JCM 15134</strain>
    </source>
</reference>
<dbReference type="NCBIfam" id="TIGR00797">
    <property type="entry name" value="matE"/>
    <property type="match status" value="1"/>
</dbReference>
<proteinExistence type="predicted"/>
<evidence type="ECO:0000256" key="6">
    <source>
        <dbReference type="ARBA" id="ARBA00022989"/>
    </source>
</evidence>
<comment type="caution">
    <text evidence="11">The sequence shown here is derived from an EMBL/GenBank/DDBJ whole genome shotgun (WGS) entry which is preliminary data.</text>
</comment>
<dbReference type="EMBL" id="BAAAET010000001">
    <property type="protein sequence ID" value="GAA0683908.1"/>
    <property type="molecule type" value="Genomic_DNA"/>
</dbReference>
<keyword evidence="12" id="KW-1185">Reference proteome</keyword>
<keyword evidence="3" id="KW-0050">Antiport</keyword>
<feature type="transmembrane region" description="Helical" evidence="10">
    <location>
        <begin position="329"/>
        <end position="347"/>
    </location>
</feature>
<name>A0ABN1I2M5_9GAMM</name>
<keyword evidence="5 10" id="KW-0812">Transmembrane</keyword>
<evidence type="ECO:0000256" key="3">
    <source>
        <dbReference type="ARBA" id="ARBA00022449"/>
    </source>
</evidence>
<dbReference type="RefSeq" id="WP_343802202.1">
    <property type="nucleotide sequence ID" value="NZ_BAAAET010000001.1"/>
</dbReference>
<evidence type="ECO:0000256" key="10">
    <source>
        <dbReference type="SAM" id="Phobius"/>
    </source>
</evidence>
<evidence type="ECO:0000256" key="2">
    <source>
        <dbReference type="ARBA" id="ARBA00022448"/>
    </source>
</evidence>
<organism evidence="11 12">
    <name type="scientific">Marinobacterium maritimum</name>
    <dbReference type="NCBI Taxonomy" id="500162"/>
    <lineage>
        <taxon>Bacteria</taxon>
        <taxon>Pseudomonadati</taxon>
        <taxon>Pseudomonadota</taxon>
        <taxon>Gammaproteobacteria</taxon>
        <taxon>Oceanospirillales</taxon>
        <taxon>Oceanospirillaceae</taxon>
        <taxon>Marinobacterium</taxon>
    </lineage>
</organism>
<protein>
    <recommendedName>
        <fullName evidence="9">Multidrug-efflux transporter</fullName>
    </recommendedName>
</protein>
<evidence type="ECO:0000313" key="11">
    <source>
        <dbReference type="EMBL" id="GAA0683908.1"/>
    </source>
</evidence>
<feature type="transmembrane region" description="Helical" evidence="10">
    <location>
        <begin position="226"/>
        <end position="245"/>
    </location>
</feature>
<dbReference type="PANTHER" id="PTHR43298">
    <property type="entry name" value="MULTIDRUG RESISTANCE PROTEIN NORM-RELATED"/>
    <property type="match status" value="1"/>
</dbReference>
<evidence type="ECO:0000256" key="8">
    <source>
        <dbReference type="ARBA" id="ARBA00023136"/>
    </source>
</evidence>
<feature type="transmembrane region" description="Helical" evidence="10">
    <location>
        <begin position="367"/>
        <end position="385"/>
    </location>
</feature>
<keyword evidence="8 10" id="KW-0472">Membrane</keyword>
<dbReference type="PIRSF" id="PIRSF006603">
    <property type="entry name" value="DinF"/>
    <property type="match status" value="1"/>
</dbReference>
<feature type="transmembrane region" description="Helical" evidence="10">
    <location>
        <begin position="72"/>
        <end position="91"/>
    </location>
</feature>
<evidence type="ECO:0000256" key="9">
    <source>
        <dbReference type="ARBA" id="ARBA00031636"/>
    </source>
</evidence>
<keyword evidence="6 10" id="KW-1133">Transmembrane helix</keyword>